<evidence type="ECO:0008006" key="3">
    <source>
        <dbReference type="Google" id="ProtNLM"/>
    </source>
</evidence>
<dbReference type="Proteomes" id="UP000494117">
    <property type="component" value="Unassembled WGS sequence"/>
</dbReference>
<reference evidence="1 2" key="1">
    <citation type="submission" date="2020-04" db="EMBL/GenBank/DDBJ databases">
        <authorList>
            <person name="De Canck E."/>
        </authorList>
    </citation>
    <scope>NUCLEOTIDE SEQUENCE [LARGE SCALE GENOMIC DNA]</scope>
    <source>
        <strain evidence="1 2">LMG 26858</strain>
    </source>
</reference>
<dbReference type="InterPro" id="IPR020288">
    <property type="entry name" value="Sheath_initiator"/>
</dbReference>
<accession>A0A6S7D7I0</accession>
<dbReference type="Pfam" id="PF10934">
    <property type="entry name" value="Sheath_initiator"/>
    <property type="match status" value="1"/>
</dbReference>
<organism evidence="1 2">
    <name type="scientific">Achromobacter anxifer</name>
    <dbReference type="NCBI Taxonomy" id="1287737"/>
    <lineage>
        <taxon>Bacteria</taxon>
        <taxon>Pseudomonadati</taxon>
        <taxon>Pseudomonadota</taxon>
        <taxon>Betaproteobacteria</taxon>
        <taxon>Burkholderiales</taxon>
        <taxon>Alcaligenaceae</taxon>
        <taxon>Achromobacter</taxon>
    </lineage>
</organism>
<sequence>MTLDLALANDGDLAVDLLGRTRMIGGADRVRQQVKVTLLAFLGEWFLDTTFGVPYFEEVLVKNPDRSAIEAVLRSRILNVPGVTRVGRLALDVERTLRALRVSFEAETAAGLASDVVTLQLA</sequence>
<gene>
    <name evidence="1" type="ORF">LMG26858_02348</name>
</gene>
<evidence type="ECO:0000313" key="2">
    <source>
        <dbReference type="Proteomes" id="UP000494117"/>
    </source>
</evidence>
<keyword evidence="2" id="KW-1185">Reference proteome</keyword>
<protein>
    <recommendedName>
        <fullName evidence="3">IraD/Gp25-like domain-containing protein</fullName>
    </recommendedName>
</protein>
<proteinExistence type="predicted"/>
<evidence type="ECO:0000313" key="1">
    <source>
        <dbReference type="EMBL" id="CAB3863533.1"/>
    </source>
</evidence>
<dbReference type="AlphaFoldDB" id="A0A6S7D7I0"/>
<name>A0A6S7D7I0_9BURK</name>
<dbReference type="RefSeq" id="WP_175207230.1">
    <property type="nucleotide sequence ID" value="NZ_CADILG010000014.1"/>
</dbReference>
<dbReference type="EMBL" id="CADILG010000014">
    <property type="protein sequence ID" value="CAB3863533.1"/>
    <property type="molecule type" value="Genomic_DNA"/>
</dbReference>